<evidence type="ECO:0000256" key="10">
    <source>
        <dbReference type="ARBA" id="ARBA00023204"/>
    </source>
</evidence>
<organism evidence="15 16">
    <name type="scientific">Marinisporobacter balticus</name>
    <dbReference type="NCBI Taxonomy" id="2018667"/>
    <lineage>
        <taxon>Bacteria</taxon>
        <taxon>Bacillati</taxon>
        <taxon>Bacillota</taxon>
        <taxon>Clostridia</taxon>
        <taxon>Peptostreptococcales</taxon>
        <taxon>Thermotaleaceae</taxon>
        <taxon>Marinisporobacter</taxon>
    </lineage>
</organism>
<keyword evidence="16" id="KW-1185">Reference proteome</keyword>
<feature type="domain" description="RecA family profile 1" evidence="14">
    <location>
        <begin position="66"/>
        <end position="215"/>
    </location>
</feature>
<dbReference type="GO" id="GO:0016787">
    <property type="term" value="F:hydrolase activity"/>
    <property type="evidence" value="ECO:0007669"/>
    <property type="project" value="UniProtKB-KW"/>
</dbReference>
<dbReference type="Pfam" id="PF13541">
    <property type="entry name" value="ChlI"/>
    <property type="match status" value="1"/>
</dbReference>
<dbReference type="SUPFAM" id="SSF54211">
    <property type="entry name" value="Ribosomal protein S5 domain 2-like"/>
    <property type="match status" value="1"/>
</dbReference>
<keyword evidence="10 11" id="KW-0234">DNA repair</keyword>
<dbReference type="RefSeq" id="WP_132247391.1">
    <property type="nucleotide sequence ID" value="NZ_SLWV01000030.1"/>
</dbReference>
<dbReference type="Pfam" id="PF18073">
    <property type="entry name" value="Zn_ribbon_LapB"/>
    <property type="match status" value="1"/>
</dbReference>
<dbReference type="OrthoDB" id="9803906at2"/>
<evidence type="ECO:0000313" key="15">
    <source>
        <dbReference type="EMBL" id="TCO69678.1"/>
    </source>
</evidence>
<keyword evidence="3 11" id="KW-0227">DNA damage</keyword>
<dbReference type="EMBL" id="SLWV01000030">
    <property type="protein sequence ID" value="TCO69678.1"/>
    <property type="molecule type" value="Genomic_DNA"/>
</dbReference>
<dbReference type="InterPro" id="IPR014721">
    <property type="entry name" value="Ribsml_uS5_D2-typ_fold_subgr"/>
</dbReference>
<dbReference type="PROSITE" id="PS50162">
    <property type="entry name" value="RECA_2"/>
    <property type="match status" value="1"/>
</dbReference>
<evidence type="ECO:0000313" key="16">
    <source>
        <dbReference type="Proteomes" id="UP000294919"/>
    </source>
</evidence>
<dbReference type="GO" id="GO:0140664">
    <property type="term" value="F:ATP-dependent DNA damage sensor activity"/>
    <property type="evidence" value="ECO:0007669"/>
    <property type="project" value="InterPro"/>
</dbReference>
<comment type="caution">
    <text evidence="15">The sequence shown here is derived from an EMBL/GenBank/DDBJ whole genome shotgun (WGS) entry which is preliminary data.</text>
</comment>
<dbReference type="GO" id="GO:0008270">
    <property type="term" value="F:zinc ion binding"/>
    <property type="evidence" value="ECO:0007669"/>
    <property type="project" value="UniProtKB-KW"/>
</dbReference>
<keyword evidence="1 11" id="KW-0479">Metal-binding</keyword>
<keyword evidence="9 11" id="KW-0238">DNA-binding</keyword>
<evidence type="ECO:0000256" key="12">
    <source>
        <dbReference type="NCBIfam" id="TIGR00416"/>
    </source>
</evidence>
<accession>A0A4R2KI52</accession>
<proteinExistence type="inferred from homology"/>
<evidence type="ECO:0000256" key="7">
    <source>
        <dbReference type="ARBA" id="ARBA00022840"/>
    </source>
</evidence>
<dbReference type="InterPro" id="IPR020568">
    <property type="entry name" value="Ribosomal_Su5_D2-typ_SF"/>
</dbReference>
<dbReference type="InterPro" id="IPR020588">
    <property type="entry name" value="RecA_ATP-bd"/>
</dbReference>
<sequence>MAKKEKTIFVCQDCGYESPKWMGQCICGSWNTMVEEKLSSVDAYKKSPTITNSTKPLPIKEIKSGAYDRFDTHINELNRVLGGGLVKGSLTLISGEPGIGKSTLILQASGTIAKQYGTVLYVSGEESEEQIKMRAERLNAIEDQLMIVSETNVDVIKGYIDALDPILVIIDSIQTLFKPDLSSAPGSVSQVRECTNHIMHTAKTKDIPIFIVAHVTKTGELAGPRILEHLVDTVLHFTGERTQEFRVIRALKNRFGTTSEIGVFEMREEGLVEVSNPSEIFLEGLTPDTEGAIVISSMEGTRPLLLEIQALVAPTNLGFARRAAIGIDLNRLNLILAVLEKKIGIPLMNQDVYVNVVGGLKPEGTSSDLGVALAIYSSMRGLPIKTTTTIALGEIGLTGELRPVSNIERMIKEAGKMGFKKCILPKQCIKKLKINEPIGLIGANSLKDAIDCMFVEN</sequence>
<name>A0A4R2KI52_9FIRM</name>
<dbReference type="Proteomes" id="UP000294919">
    <property type="component" value="Unassembled WGS sequence"/>
</dbReference>
<keyword evidence="7 11" id="KW-0067">ATP-binding</keyword>
<evidence type="ECO:0000256" key="4">
    <source>
        <dbReference type="ARBA" id="ARBA00022771"/>
    </source>
</evidence>
<keyword evidence="8 11" id="KW-0346">Stress response</keyword>
<evidence type="ECO:0000256" key="13">
    <source>
        <dbReference type="RuleBase" id="RU003555"/>
    </source>
</evidence>
<dbReference type="Pfam" id="PF13481">
    <property type="entry name" value="AAA_25"/>
    <property type="match status" value="1"/>
</dbReference>
<evidence type="ECO:0000256" key="2">
    <source>
        <dbReference type="ARBA" id="ARBA00022741"/>
    </source>
</evidence>
<evidence type="ECO:0000256" key="3">
    <source>
        <dbReference type="ARBA" id="ARBA00022763"/>
    </source>
</evidence>
<reference evidence="15 16" key="1">
    <citation type="submission" date="2019-03" db="EMBL/GenBank/DDBJ databases">
        <title>Genomic Encyclopedia of Type Strains, Phase IV (KMG-IV): sequencing the most valuable type-strain genomes for metagenomic binning, comparative biology and taxonomic classification.</title>
        <authorList>
            <person name="Goeker M."/>
        </authorList>
    </citation>
    <scope>NUCLEOTIDE SEQUENCE [LARGE SCALE GENOMIC DNA]</scope>
    <source>
        <strain evidence="15 16">DSM 102940</strain>
    </source>
</reference>
<dbReference type="NCBIfam" id="TIGR00416">
    <property type="entry name" value="sms"/>
    <property type="match status" value="1"/>
</dbReference>
<evidence type="ECO:0000256" key="9">
    <source>
        <dbReference type="ARBA" id="ARBA00023125"/>
    </source>
</evidence>
<keyword evidence="2 11" id="KW-0547">Nucleotide-binding</keyword>
<comment type="domain">
    <text evidence="11">The middle region has homology to RecA with ATPase motifs including the RadA KNRFG motif, while the C-terminus is homologous to Lon protease.</text>
</comment>
<dbReference type="CDD" id="cd01121">
    <property type="entry name" value="RadA_SMS_N"/>
    <property type="match status" value="1"/>
</dbReference>
<feature type="binding site" evidence="11">
    <location>
        <begin position="95"/>
        <end position="102"/>
    </location>
    <ligand>
        <name>ATP</name>
        <dbReference type="ChEBI" id="CHEBI:30616"/>
    </ligand>
</feature>
<dbReference type="InterPro" id="IPR041166">
    <property type="entry name" value="Rubredoxin_2"/>
</dbReference>
<dbReference type="PANTHER" id="PTHR32472">
    <property type="entry name" value="DNA REPAIR PROTEIN RADA"/>
    <property type="match status" value="1"/>
</dbReference>
<dbReference type="FunFam" id="3.40.50.300:FF:000050">
    <property type="entry name" value="DNA repair protein RadA"/>
    <property type="match status" value="1"/>
</dbReference>
<evidence type="ECO:0000256" key="6">
    <source>
        <dbReference type="ARBA" id="ARBA00022833"/>
    </source>
</evidence>
<feature type="short sequence motif" description="RadA KNRFG motif" evidence="11">
    <location>
        <begin position="252"/>
        <end position="256"/>
    </location>
</feature>
<dbReference type="InterPro" id="IPR004504">
    <property type="entry name" value="DNA_repair_RadA"/>
</dbReference>
<dbReference type="SMART" id="SM00382">
    <property type="entry name" value="AAA"/>
    <property type="match status" value="1"/>
</dbReference>
<keyword evidence="4 13" id="KW-0863">Zinc-finger</keyword>
<evidence type="ECO:0000256" key="8">
    <source>
        <dbReference type="ARBA" id="ARBA00023016"/>
    </source>
</evidence>
<comment type="function">
    <text evidence="13">DNA-dependent ATPase involved in processing of recombination intermediates, plays a role in repairing DNA breaks. Stimulates the branch migration of RecA-mediated strand transfer reactions, allowing the 3' invading strand to extend heteroduplex DNA faster. Binds ssDNA in the presence of ADP but not other nucleotides, has ATPase activity that is stimulated by ssDNA and various branched DNA structures, but inhibited by SSB. Does not have RecA's homology-searching function.</text>
</comment>
<evidence type="ECO:0000256" key="11">
    <source>
        <dbReference type="HAMAP-Rule" id="MF_01498"/>
    </source>
</evidence>
<dbReference type="HAMAP" id="MF_01498">
    <property type="entry name" value="RadA_bact"/>
    <property type="match status" value="1"/>
</dbReference>
<protein>
    <recommendedName>
        <fullName evidence="11 12">DNA repair protein RadA</fullName>
    </recommendedName>
</protein>
<dbReference type="GO" id="GO:0005829">
    <property type="term" value="C:cytosol"/>
    <property type="evidence" value="ECO:0007669"/>
    <property type="project" value="TreeGrafter"/>
</dbReference>
<dbReference type="InterPro" id="IPR027417">
    <property type="entry name" value="P-loop_NTPase"/>
</dbReference>
<dbReference type="GO" id="GO:0000725">
    <property type="term" value="P:recombinational repair"/>
    <property type="evidence" value="ECO:0007669"/>
    <property type="project" value="UniProtKB-UniRule"/>
</dbReference>
<comment type="function">
    <text evidence="11">Plays a role in repairing double-strand DNA breaks, probably involving stabilizing or processing branched DNA or blocked replication forks.</text>
</comment>
<dbReference type="InterPro" id="IPR003593">
    <property type="entry name" value="AAA+_ATPase"/>
</dbReference>
<comment type="similarity">
    <text evidence="11 13">Belongs to the RecA family. RadA subfamily.</text>
</comment>
<dbReference type="GO" id="GO:0005524">
    <property type="term" value="F:ATP binding"/>
    <property type="evidence" value="ECO:0007669"/>
    <property type="project" value="UniProtKB-UniRule"/>
</dbReference>
<keyword evidence="5" id="KW-0378">Hydrolase</keyword>
<evidence type="ECO:0000256" key="1">
    <source>
        <dbReference type="ARBA" id="ARBA00022723"/>
    </source>
</evidence>
<feature type="region of interest" description="Lon-protease-like" evidence="11">
    <location>
        <begin position="351"/>
        <end position="457"/>
    </location>
</feature>
<evidence type="ECO:0000256" key="5">
    <source>
        <dbReference type="ARBA" id="ARBA00022801"/>
    </source>
</evidence>
<dbReference type="Gene3D" id="3.40.50.300">
    <property type="entry name" value="P-loop containing nucleotide triphosphate hydrolases"/>
    <property type="match status" value="1"/>
</dbReference>
<dbReference type="Gene3D" id="3.30.230.10">
    <property type="match status" value="1"/>
</dbReference>
<gene>
    <name evidence="11" type="primary">radA</name>
    <name evidence="15" type="ORF">EV214_13014</name>
</gene>
<evidence type="ECO:0000259" key="14">
    <source>
        <dbReference type="PROSITE" id="PS50162"/>
    </source>
</evidence>
<keyword evidence="6 13" id="KW-0862">Zinc</keyword>
<dbReference type="GO" id="GO:0003684">
    <property type="term" value="F:damaged DNA binding"/>
    <property type="evidence" value="ECO:0007669"/>
    <property type="project" value="InterPro"/>
</dbReference>
<dbReference type="PRINTS" id="PR01874">
    <property type="entry name" value="DNAREPAIRADA"/>
</dbReference>
<dbReference type="SUPFAM" id="SSF52540">
    <property type="entry name" value="P-loop containing nucleoside triphosphate hydrolases"/>
    <property type="match status" value="1"/>
</dbReference>
<dbReference type="PANTHER" id="PTHR32472:SF10">
    <property type="entry name" value="DNA REPAIR PROTEIN RADA-LIKE PROTEIN"/>
    <property type="match status" value="1"/>
</dbReference>
<dbReference type="AlphaFoldDB" id="A0A4R2KI52"/>